<sequence length="392" mass="44236">MKSSTGYILICMILLTALLGLIVLLITVTEQPDLIFDESRKDTTFREADTSPTTNASETVIADSKQLEENSSKVLEPNSDFSEHNENSNLTKMEIASETNSSTVAISVHPSSNPNSTQRNLHLAKLSEIKATSPNDGKFVTILTISDNSFYVVKNNGDIELWTYKESFERLYIIHTSIQIHRAKLLDQHNFFVAETVKNGRNKLNRLWIVKEDGNRMELANVTNEISDIAVYQGQFYFLDRAGNVHQLIDNSTSILEWENPTDETCNFLEITKDYTFVSCQSAILQIPNEGANGTYTRLSSMDSSYSLAIIILNDCQLMAARRGSEEVHVFDYCAETHKPVVKLTYDNETNKPTLPFGEYWTSLALLNNSTYLLALEHISNVIYAFTFPSIY</sequence>
<accession>A0AAD4RE19</accession>
<dbReference type="SUPFAM" id="SSF50969">
    <property type="entry name" value="YVTN repeat-like/Quinoprotein amine dehydrogenase"/>
    <property type="match status" value="1"/>
</dbReference>
<feature type="region of interest" description="Disordered" evidence="1">
    <location>
        <begin position="67"/>
        <end position="86"/>
    </location>
</feature>
<dbReference type="AlphaFoldDB" id="A0AAD4RE19"/>
<dbReference type="InterPro" id="IPR011044">
    <property type="entry name" value="Quino_amine_DH_bsu"/>
</dbReference>
<keyword evidence="2" id="KW-0472">Membrane</keyword>
<feature type="transmembrane region" description="Helical" evidence="2">
    <location>
        <begin position="7"/>
        <end position="28"/>
    </location>
</feature>
<evidence type="ECO:0000313" key="3">
    <source>
        <dbReference type="EMBL" id="KAI1729380.1"/>
    </source>
</evidence>
<evidence type="ECO:0000256" key="2">
    <source>
        <dbReference type="SAM" id="Phobius"/>
    </source>
</evidence>
<reference evidence="3" key="1">
    <citation type="submission" date="2022-01" db="EMBL/GenBank/DDBJ databases">
        <title>Genome Sequence Resource for Two Populations of Ditylenchus destructor, the Migratory Endoparasitic Phytonematode.</title>
        <authorList>
            <person name="Zhang H."/>
            <person name="Lin R."/>
            <person name="Xie B."/>
        </authorList>
    </citation>
    <scope>NUCLEOTIDE SEQUENCE</scope>
    <source>
        <strain evidence="3">BazhouSP</strain>
    </source>
</reference>
<dbReference type="EMBL" id="JAKKPZ010000001">
    <property type="protein sequence ID" value="KAI1729380.1"/>
    <property type="molecule type" value="Genomic_DNA"/>
</dbReference>
<keyword evidence="2" id="KW-0812">Transmembrane</keyword>
<evidence type="ECO:0000256" key="1">
    <source>
        <dbReference type="SAM" id="MobiDB-lite"/>
    </source>
</evidence>
<comment type="caution">
    <text evidence="3">The sequence shown here is derived from an EMBL/GenBank/DDBJ whole genome shotgun (WGS) entry which is preliminary data.</text>
</comment>
<organism evidence="3 4">
    <name type="scientific">Ditylenchus destructor</name>
    <dbReference type="NCBI Taxonomy" id="166010"/>
    <lineage>
        <taxon>Eukaryota</taxon>
        <taxon>Metazoa</taxon>
        <taxon>Ecdysozoa</taxon>
        <taxon>Nematoda</taxon>
        <taxon>Chromadorea</taxon>
        <taxon>Rhabditida</taxon>
        <taxon>Tylenchina</taxon>
        <taxon>Tylenchomorpha</taxon>
        <taxon>Sphaerularioidea</taxon>
        <taxon>Anguinidae</taxon>
        <taxon>Anguininae</taxon>
        <taxon>Ditylenchus</taxon>
    </lineage>
</organism>
<keyword evidence="4" id="KW-1185">Reference proteome</keyword>
<protein>
    <submittedName>
        <fullName evidence="3">Uncharacterized protein</fullName>
    </submittedName>
</protein>
<dbReference type="Proteomes" id="UP001201812">
    <property type="component" value="Unassembled WGS sequence"/>
</dbReference>
<name>A0AAD4RE19_9BILA</name>
<proteinExistence type="predicted"/>
<gene>
    <name evidence="3" type="ORF">DdX_01620</name>
</gene>
<keyword evidence="2" id="KW-1133">Transmembrane helix</keyword>
<evidence type="ECO:0000313" key="4">
    <source>
        <dbReference type="Proteomes" id="UP001201812"/>
    </source>
</evidence>